<protein>
    <submittedName>
        <fullName evidence="2">Uncharacterized protein</fullName>
    </submittedName>
</protein>
<dbReference type="RefSeq" id="WP_289413235.1">
    <property type="nucleotide sequence ID" value="NZ_JAQIBD010000002.1"/>
</dbReference>
<sequence>MKMKKNFILILVIGLIITLTMGCNSNNSENTKVEDTLSEGWEGELAWFILKGLSNGFLSSAGSEVFGNILVLIGIEDPSTAQEEEIEKTLKNVENTLVQIEEELSTIETELSDINKELNIDTDKILLAVNWPNDSVTYIHTGSRHLRDIMKNPDGSYVKPGDINHTTILNLSSQILNLWDIDNAMQGINDSILTNPYTAFPTYVDEAMTEISGDDTLLMTAYQGLEYFSTKLLNNQILGANLVVEAYKALDDNNTAEIRYNDYKDMFYNEVRNMENENSFIYNAASLVLRNATLYGEQKLPSDADAIFKRALFYSMLYTGTDKDKFGLRFLHISPTVYPVEFGSLYAYNDSNKNFYTCEIVGSHEVLGRTYDYWDGNHVNANNAYRVVEYDCGSVPIGEYGIYTELTLNSLEIGSATVSNYNADYTQSSDGNITYGFGLATDFIDNRFTESSPYWSVHRVSGADTESSGSANNWPIKRSTIWINTTTWDTSGSTELRGNFKYVGSQARNMIVDYHAEFYIHGFVPYYFGNLLTDMDIGYVTGVYNVKDEKSECRYEYKYNLKTYLTTAKDVEHSESRDIKHTCSFTAEPDVDYYVYFKVFIEGHAGTSVDAVSELKTVKSVYVKFEE</sequence>
<keyword evidence="3" id="KW-1185">Reference proteome</keyword>
<evidence type="ECO:0000313" key="3">
    <source>
        <dbReference type="Proteomes" id="UP001169069"/>
    </source>
</evidence>
<evidence type="ECO:0000313" key="2">
    <source>
        <dbReference type="EMBL" id="MDM5271618.1"/>
    </source>
</evidence>
<gene>
    <name evidence="2" type="ORF">PGH07_05480</name>
</gene>
<proteinExistence type="predicted"/>
<dbReference type="Proteomes" id="UP001169069">
    <property type="component" value="Unassembled WGS sequence"/>
</dbReference>
<organism evidence="2 3">
    <name type="scientific">Sulfurovum zhangzhouensis</name>
    <dbReference type="NCBI Taxonomy" id="3019067"/>
    <lineage>
        <taxon>Bacteria</taxon>
        <taxon>Pseudomonadati</taxon>
        <taxon>Campylobacterota</taxon>
        <taxon>Epsilonproteobacteria</taxon>
        <taxon>Campylobacterales</taxon>
        <taxon>Sulfurovaceae</taxon>
        <taxon>Sulfurovum</taxon>
    </lineage>
</organism>
<dbReference type="PROSITE" id="PS51257">
    <property type="entry name" value="PROKAR_LIPOPROTEIN"/>
    <property type="match status" value="1"/>
</dbReference>
<dbReference type="EMBL" id="JAQIBD010000002">
    <property type="protein sequence ID" value="MDM5271618.1"/>
    <property type="molecule type" value="Genomic_DNA"/>
</dbReference>
<evidence type="ECO:0000256" key="1">
    <source>
        <dbReference type="SAM" id="Coils"/>
    </source>
</evidence>
<keyword evidence="1" id="KW-0175">Coiled coil</keyword>
<feature type="coiled-coil region" evidence="1">
    <location>
        <begin position="83"/>
        <end position="117"/>
    </location>
</feature>
<comment type="caution">
    <text evidence="2">The sequence shown here is derived from an EMBL/GenBank/DDBJ whole genome shotgun (WGS) entry which is preliminary data.</text>
</comment>
<name>A0ABT7QXW3_9BACT</name>
<reference evidence="2" key="1">
    <citation type="submission" date="2023-01" db="EMBL/GenBank/DDBJ databases">
        <title>Sulfurovum sp. zt1-1 genome assembly.</title>
        <authorList>
            <person name="Wang J."/>
        </authorList>
    </citation>
    <scope>NUCLEOTIDE SEQUENCE</scope>
    <source>
        <strain evidence="2">Zt1-1</strain>
    </source>
</reference>
<accession>A0ABT7QXW3</accession>